<comment type="caution">
    <text evidence="6">The sequence shown here is derived from an EMBL/GenBank/DDBJ whole genome shotgun (WGS) entry which is preliminary data.</text>
</comment>
<evidence type="ECO:0000256" key="2">
    <source>
        <dbReference type="ARBA" id="ARBA00022963"/>
    </source>
</evidence>
<comment type="caution">
    <text evidence="4">Lacks conserved residue(s) required for the propagation of feature annotation.</text>
</comment>
<dbReference type="PANTHER" id="PTHR14226:SF25">
    <property type="entry name" value="PHOSPHOESTERASE"/>
    <property type="match status" value="1"/>
</dbReference>
<keyword evidence="7" id="KW-1185">Reference proteome</keyword>
<dbReference type="EMBL" id="AYEU01000003">
    <property type="protein sequence ID" value="ESK52465.1"/>
    <property type="molecule type" value="Genomic_DNA"/>
</dbReference>
<dbReference type="RefSeq" id="WP_004903490.1">
    <property type="nucleotide sequence ID" value="NZ_BBTI01000004.1"/>
</dbReference>
<dbReference type="STRING" id="396323.VH98_10980"/>
<dbReference type="InterPro" id="IPR045943">
    <property type="entry name" value="DUF6363"/>
</dbReference>
<keyword evidence="1 4" id="KW-0378">Hydrolase</keyword>
<dbReference type="InterPro" id="IPR002641">
    <property type="entry name" value="PNPLA_dom"/>
</dbReference>
<dbReference type="GO" id="GO:0016787">
    <property type="term" value="F:hydrolase activity"/>
    <property type="evidence" value="ECO:0007669"/>
    <property type="project" value="UniProtKB-UniRule"/>
</dbReference>
<evidence type="ECO:0000259" key="5">
    <source>
        <dbReference type="PROSITE" id="PS51635"/>
    </source>
</evidence>
<dbReference type="OrthoDB" id="9802424at2"/>
<dbReference type="Proteomes" id="UP000018418">
    <property type="component" value="Unassembled WGS sequence"/>
</dbReference>
<feature type="active site" description="Proton acceptor" evidence="4">
    <location>
        <position position="163"/>
    </location>
</feature>
<proteinExistence type="predicted"/>
<dbReference type="PATRIC" id="fig|1341683.3.peg.613"/>
<feature type="short sequence motif" description="DGA/G" evidence="4">
    <location>
        <begin position="163"/>
        <end position="165"/>
    </location>
</feature>
<dbReference type="GO" id="GO:0016042">
    <property type="term" value="P:lipid catabolic process"/>
    <property type="evidence" value="ECO:0007669"/>
    <property type="project" value="UniProtKB-UniRule"/>
</dbReference>
<reference evidence="6 7" key="1">
    <citation type="submission" date="2013-10" db="EMBL/GenBank/DDBJ databases">
        <title>The Genome Sequence of Acinetobacter brisouii CIP 110357.</title>
        <authorList>
            <consortium name="The Broad Institute Genomics Platform"/>
            <consortium name="The Broad Institute Genome Sequencing Center for Infectious Disease"/>
            <person name="Cerqueira G."/>
            <person name="Feldgarden M."/>
            <person name="Courvalin P."/>
            <person name="Grillot-Courvalin C."/>
            <person name="Clermont D."/>
            <person name="Rocha E."/>
            <person name="Yoon E.-J."/>
            <person name="Nemec A."/>
            <person name="Young S.K."/>
            <person name="Zeng Q."/>
            <person name="Gargeya S."/>
            <person name="Fitzgerald M."/>
            <person name="Abouelleil A."/>
            <person name="Alvarado L."/>
            <person name="Berlin A.M."/>
            <person name="Chapman S.B."/>
            <person name="Gainer-Dewar J."/>
            <person name="Goldberg J."/>
            <person name="Gnerre S."/>
            <person name="Griggs A."/>
            <person name="Gujja S."/>
            <person name="Hansen M."/>
            <person name="Howarth C."/>
            <person name="Imamovic A."/>
            <person name="Ireland A."/>
            <person name="Larimer J."/>
            <person name="McCowan C."/>
            <person name="Murphy C."/>
            <person name="Pearson M."/>
            <person name="Poon T.W."/>
            <person name="Priest M."/>
            <person name="Roberts A."/>
            <person name="Saif S."/>
            <person name="Shea T."/>
            <person name="Sykes S."/>
            <person name="Wortman J."/>
            <person name="Nusbaum C."/>
            <person name="Birren B."/>
        </authorList>
    </citation>
    <scope>NUCLEOTIDE SEQUENCE [LARGE SCALE GENOMIC DNA]</scope>
    <source>
        <strain evidence="6 7">CIP 110357</strain>
    </source>
</reference>
<keyword evidence="2 4" id="KW-0442">Lipid degradation</keyword>
<dbReference type="Pfam" id="PF01734">
    <property type="entry name" value="Patatin"/>
    <property type="match status" value="1"/>
</dbReference>
<name>V2UUY9_9GAMM</name>
<feature type="active site" description="Nucleophile" evidence="4">
    <location>
        <position position="44"/>
    </location>
</feature>
<dbReference type="SUPFAM" id="SSF52151">
    <property type="entry name" value="FabD/lysophospholipase-like"/>
    <property type="match status" value="1"/>
</dbReference>
<protein>
    <recommendedName>
        <fullName evidence="5">PNPLA domain-containing protein</fullName>
    </recommendedName>
</protein>
<dbReference type="InterPro" id="IPR016035">
    <property type="entry name" value="Acyl_Trfase/lysoPLipase"/>
</dbReference>
<evidence type="ECO:0000313" key="7">
    <source>
        <dbReference type="Proteomes" id="UP000018418"/>
    </source>
</evidence>
<feature type="domain" description="PNPLA" evidence="5">
    <location>
        <begin position="10"/>
        <end position="176"/>
    </location>
</feature>
<evidence type="ECO:0000313" key="6">
    <source>
        <dbReference type="EMBL" id="ESK52465.1"/>
    </source>
</evidence>
<dbReference type="PANTHER" id="PTHR14226">
    <property type="entry name" value="NEUROPATHY TARGET ESTERASE/SWISS CHEESE D.MELANOGASTER"/>
    <property type="match status" value="1"/>
</dbReference>
<sequence length="286" mass="32866">MNHAIQSSALVVEGGGMRAAFSTGVVDAFLTEQFNPFHLYVGVSSGSTTLASYLAQQKGRNLDIFLDQTLRPEFIQLKRFFKGGDLMDVKWMWDVLEQENPLDLATLFKNHPEFYIVLTHAHTGQAHYQRAQPETLLDSLRASSSIPFITRQPVWVQQQPFFDGGVADALPVQWTAQQHQMDALMVIRTRPRHYAKQGQKTDALLSRFVQHHGFAQSLKQRGEHYNQSVDFLRKPQPLKILEINPPEHKYMANRLCQDPKRLRYSYQVGVEAGYRAMQDWQQLLRA</sequence>
<dbReference type="InterPro" id="IPR037483">
    <property type="entry name" value="YjjU-like"/>
</dbReference>
<keyword evidence="3 4" id="KW-0443">Lipid metabolism</keyword>
<gene>
    <name evidence="6" type="ORF">P255_00616</name>
</gene>
<organism evidence="6 7">
    <name type="scientific">Acinetobacter brisouii CIP 110357</name>
    <dbReference type="NCBI Taxonomy" id="1341683"/>
    <lineage>
        <taxon>Bacteria</taxon>
        <taxon>Pseudomonadati</taxon>
        <taxon>Pseudomonadota</taxon>
        <taxon>Gammaproteobacteria</taxon>
        <taxon>Moraxellales</taxon>
        <taxon>Moraxellaceae</taxon>
        <taxon>Acinetobacter</taxon>
    </lineage>
</organism>
<dbReference type="CDD" id="cd07208">
    <property type="entry name" value="Pat_hypo_Ecoli_yjju_like"/>
    <property type="match status" value="1"/>
</dbReference>
<evidence type="ECO:0000256" key="1">
    <source>
        <dbReference type="ARBA" id="ARBA00022801"/>
    </source>
</evidence>
<dbReference type="HOGENOM" id="CLU_048271_0_0_6"/>
<evidence type="ECO:0000256" key="4">
    <source>
        <dbReference type="PROSITE-ProRule" id="PRU01161"/>
    </source>
</evidence>
<dbReference type="InterPro" id="IPR050301">
    <property type="entry name" value="NTE"/>
</dbReference>
<dbReference type="PROSITE" id="PS51635">
    <property type="entry name" value="PNPLA"/>
    <property type="match status" value="1"/>
</dbReference>
<dbReference type="AlphaFoldDB" id="V2UUY9"/>
<feature type="short sequence motif" description="GXSXG" evidence="4">
    <location>
        <begin position="42"/>
        <end position="46"/>
    </location>
</feature>
<dbReference type="Pfam" id="PF19890">
    <property type="entry name" value="DUF6363"/>
    <property type="match status" value="1"/>
</dbReference>
<accession>V2UUY9</accession>
<evidence type="ECO:0000256" key="3">
    <source>
        <dbReference type="ARBA" id="ARBA00023098"/>
    </source>
</evidence>
<dbReference type="Gene3D" id="3.40.1090.10">
    <property type="entry name" value="Cytosolic phospholipase A2 catalytic domain"/>
    <property type="match status" value="2"/>
</dbReference>